<keyword evidence="2" id="KW-1185">Reference proteome</keyword>
<reference evidence="1 2" key="1">
    <citation type="submission" date="2012-08" db="EMBL/GenBank/DDBJ databases">
        <title>The Genome Sequence of Barnesiella intestinihominis YIT 11860.</title>
        <authorList>
            <consortium name="The Broad Institute Genome Sequencing Platform"/>
            <person name="Earl A."/>
            <person name="Ward D."/>
            <person name="Feldgarden M."/>
            <person name="Gevers D."/>
            <person name="Morotomi M."/>
            <person name="Walker B."/>
            <person name="Young S.K."/>
            <person name="Zeng Q."/>
            <person name="Gargeya S."/>
            <person name="Fitzgerald M."/>
            <person name="Haas B."/>
            <person name="Abouelleil A."/>
            <person name="Alvarado L."/>
            <person name="Arachchi H.M."/>
            <person name="Berlin A.M."/>
            <person name="Chapman S.B."/>
            <person name="Goldberg J."/>
            <person name="Griggs A."/>
            <person name="Gujja S."/>
            <person name="Hansen M."/>
            <person name="Howarth C."/>
            <person name="Imamovic A."/>
            <person name="Larimer J."/>
            <person name="McCowen C."/>
            <person name="Montmayeur A."/>
            <person name="Murphy C."/>
            <person name="Neiman D."/>
            <person name="Pearson M."/>
            <person name="Priest M."/>
            <person name="Roberts A."/>
            <person name="Saif S."/>
            <person name="Shea T."/>
            <person name="Sisk P."/>
            <person name="Sykes S."/>
            <person name="Wortman J."/>
            <person name="Nusbaum C."/>
            <person name="Birren B."/>
        </authorList>
    </citation>
    <scope>NUCLEOTIDE SEQUENCE [LARGE SCALE GENOMIC DNA]</scope>
    <source>
        <strain evidence="1 2">YIT 11860</strain>
    </source>
</reference>
<name>K0X7P7_9BACT</name>
<dbReference type="AlphaFoldDB" id="K0X7P7"/>
<proteinExistence type="predicted"/>
<accession>K0X7P7</accession>
<dbReference type="HOGENOM" id="CLU_3180608_0_0_10"/>
<organism evidence="1 2">
    <name type="scientific">Barnesiella intestinihominis YIT 11860</name>
    <dbReference type="NCBI Taxonomy" id="742726"/>
    <lineage>
        <taxon>Bacteria</taxon>
        <taxon>Pseudomonadati</taxon>
        <taxon>Bacteroidota</taxon>
        <taxon>Bacteroidia</taxon>
        <taxon>Bacteroidales</taxon>
        <taxon>Barnesiellaceae</taxon>
        <taxon>Barnesiella</taxon>
    </lineage>
</organism>
<comment type="caution">
    <text evidence="1">The sequence shown here is derived from an EMBL/GenBank/DDBJ whole genome shotgun (WGS) entry which is preliminary data.</text>
</comment>
<evidence type="ECO:0000313" key="1">
    <source>
        <dbReference type="EMBL" id="EJZ66436.1"/>
    </source>
</evidence>
<protein>
    <submittedName>
        <fullName evidence="1">Uncharacterized protein</fullName>
    </submittedName>
</protein>
<evidence type="ECO:0000313" key="2">
    <source>
        <dbReference type="Proteomes" id="UP000006044"/>
    </source>
</evidence>
<dbReference type="Proteomes" id="UP000006044">
    <property type="component" value="Unassembled WGS sequence"/>
</dbReference>
<dbReference type="EMBL" id="ADLE01000001">
    <property type="protein sequence ID" value="EJZ66436.1"/>
    <property type="molecule type" value="Genomic_DNA"/>
</dbReference>
<dbReference type="STRING" id="742726.HMPREF9448_00614"/>
<gene>
    <name evidence="1" type="ORF">HMPREF9448_00614</name>
</gene>
<sequence>MFLSIFLSAHGYKNNNLGYFCKLFLVILIYRIGDFYFDNEKESRGT</sequence>